<reference evidence="2" key="1">
    <citation type="journal article" date="2023" name="G3 (Bethesda)">
        <title>A reference genome for the long-term kleptoplast-retaining sea slug Elysia crispata morphotype clarki.</title>
        <authorList>
            <person name="Eastman K.E."/>
            <person name="Pendleton A.L."/>
            <person name="Shaikh M.A."/>
            <person name="Suttiyut T."/>
            <person name="Ogas R."/>
            <person name="Tomko P."/>
            <person name="Gavelis G."/>
            <person name="Widhalm J.R."/>
            <person name="Wisecaver J.H."/>
        </authorList>
    </citation>
    <scope>NUCLEOTIDE SEQUENCE</scope>
    <source>
        <strain evidence="2">ECLA1</strain>
    </source>
</reference>
<protein>
    <submittedName>
        <fullName evidence="2">Uncharacterized protein</fullName>
    </submittedName>
</protein>
<feature type="region of interest" description="Disordered" evidence="1">
    <location>
        <begin position="192"/>
        <end position="226"/>
    </location>
</feature>
<dbReference type="Proteomes" id="UP001283361">
    <property type="component" value="Unassembled WGS sequence"/>
</dbReference>
<sequence>MMSFTSFVIHGVRVDVVAVPPLAVNAGTHTTASRLSGVRVDVVAVPPLAVNAGTHTPPPLVFQESGWMLLLFHHLLLMQAHTPPPLVFQESGWMLLLFHHLLLMQAHTHHRLSSFRRVRVDVVAVPPLAVNAGTHTPPPLVFQESGWMLLLFHHLLLMQAHTHHRLSSFRVRGVRVDVVAVPPLAVNAGTHTPPPLVFQESGVRSERNTLKPPRLAQESGHESDSQVSVMHTYSSLSIFTEVTSA</sequence>
<keyword evidence="3" id="KW-1185">Reference proteome</keyword>
<organism evidence="2 3">
    <name type="scientific">Elysia crispata</name>
    <name type="common">lettuce slug</name>
    <dbReference type="NCBI Taxonomy" id="231223"/>
    <lineage>
        <taxon>Eukaryota</taxon>
        <taxon>Metazoa</taxon>
        <taxon>Spiralia</taxon>
        <taxon>Lophotrochozoa</taxon>
        <taxon>Mollusca</taxon>
        <taxon>Gastropoda</taxon>
        <taxon>Heterobranchia</taxon>
        <taxon>Euthyneura</taxon>
        <taxon>Panpulmonata</taxon>
        <taxon>Sacoglossa</taxon>
        <taxon>Placobranchoidea</taxon>
        <taxon>Plakobranchidae</taxon>
        <taxon>Elysia</taxon>
    </lineage>
</organism>
<evidence type="ECO:0000313" key="3">
    <source>
        <dbReference type="Proteomes" id="UP001283361"/>
    </source>
</evidence>
<accession>A0AAE1BDV7</accession>
<gene>
    <name evidence="2" type="ORF">RRG08_000363</name>
</gene>
<evidence type="ECO:0000313" key="2">
    <source>
        <dbReference type="EMBL" id="KAK3804337.1"/>
    </source>
</evidence>
<proteinExistence type="predicted"/>
<evidence type="ECO:0000256" key="1">
    <source>
        <dbReference type="SAM" id="MobiDB-lite"/>
    </source>
</evidence>
<dbReference type="AlphaFoldDB" id="A0AAE1BDV7"/>
<name>A0AAE1BDV7_9GAST</name>
<comment type="caution">
    <text evidence="2">The sequence shown here is derived from an EMBL/GenBank/DDBJ whole genome shotgun (WGS) entry which is preliminary data.</text>
</comment>
<dbReference type="EMBL" id="JAWDGP010000024">
    <property type="protein sequence ID" value="KAK3804337.1"/>
    <property type="molecule type" value="Genomic_DNA"/>
</dbReference>